<evidence type="ECO:0000313" key="3">
    <source>
        <dbReference type="Proteomes" id="UP000503096"/>
    </source>
</evidence>
<dbReference type="Gene3D" id="2.80.10.50">
    <property type="match status" value="2"/>
</dbReference>
<organism evidence="2 3">
    <name type="scientific">Usitatibacter palustris</name>
    <dbReference type="NCBI Taxonomy" id="2732487"/>
    <lineage>
        <taxon>Bacteria</taxon>
        <taxon>Pseudomonadati</taxon>
        <taxon>Pseudomonadota</taxon>
        <taxon>Betaproteobacteria</taxon>
        <taxon>Nitrosomonadales</taxon>
        <taxon>Usitatibacteraceae</taxon>
        <taxon>Usitatibacter</taxon>
    </lineage>
</organism>
<reference evidence="2 3" key="1">
    <citation type="submission" date="2020-04" db="EMBL/GenBank/DDBJ databases">
        <title>Usitatibacter rugosus gen. nov., sp. nov. and Usitatibacter palustris sp. nov., novel members of Usitatibacteraceae fam. nov. within the order Nitrosomonadales isolated from soil.</title>
        <authorList>
            <person name="Huber K.J."/>
            <person name="Neumann-Schaal M."/>
            <person name="Geppert A."/>
            <person name="Luckner M."/>
            <person name="Wanner G."/>
            <person name="Overmann J."/>
        </authorList>
    </citation>
    <scope>NUCLEOTIDE SEQUENCE [LARGE SCALE GENOMIC DNA]</scope>
    <source>
        <strain evidence="2 3">Swamp67</strain>
    </source>
</reference>
<evidence type="ECO:0000256" key="1">
    <source>
        <dbReference type="SAM" id="SignalP"/>
    </source>
</evidence>
<feature type="chain" id="PRO_5027048258" description="Delta-60 repeat domain-containing protein" evidence="1">
    <location>
        <begin position="26"/>
        <end position="440"/>
    </location>
</feature>
<dbReference type="InParanoid" id="A0A6M4H8Y1"/>
<dbReference type="SUPFAM" id="SSF50969">
    <property type="entry name" value="YVTN repeat-like/Quinoprotein amine dehydrogenase"/>
    <property type="match status" value="1"/>
</dbReference>
<dbReference type="NCBIfam" id="TIGR02608">
    <property type="entry name" value="delta_60_rpt"/>
    <property type="match status" value="6"/>
</dbReference>
<sequence length="440" mass="45547">MNGPIRSALCAAAFLFLLHPAAAHAAPGDFDTAFGSTGIVLGPPATYAGEGVAIDRNEGVLFLRKVLTGPDVETITLMRLKSNGNVDTTFGTGGDAAFGTGFATSIALDRRRILVVGSSSAGSPTTEVTVRRYSEEGVPDTSFGVSGIVTIPAVDPFGIIDVQAQDDRKVVVVTSTRPPGGAPGQQRITLYRLTEAGVLDATFGTGGVVLTAIPGGTGIDRGTGLRVQPDGRIVVTGRSHRGGTDFDAVLLRYLANGALDPTFATGGILVVPFGAERAFGRRLYLAPDGRIVVTGTVFTAAGEVDRVGTFRVNGAGALDVGFGSAGVSTLPVSPFGASVFNIARQPDDKSVSVGWRDVADPPSDSQIGTVYRITAFGTLDTSWGGGGRIDILAPGFSSSNMSSVAIDDRERVVVVGSVRNGTDTRWLVARLKTGRMEECR</sequence>
<protein>
    <recommendedName>
        <fullName evidence="4">Delta-60 repeat domain-containing protein</fullName>
    </recommendedName>
</protein>
<dbReference type="RefSeq" id="WP_171162242.1">
    <property type="nucleotide sequence ID" value="NZ_CP053073.1"/>
</dbReference>
<dbReference type="KEGG" id="upl:DSM104440_02000"/>
<dbReference type="InterPro" id="IPR013431">
    <property type="entry name" value="Delta_60_rpt"/>
</dbReference>
<gene>
    <name evidence="2" type="ORF">DSM104440_02000</name>
</gene>
<keyword evidence="3" id="KW-1185">Reference proteome</keyword>
<dbReference type="Proteomes" id="UP000503096">
    <property type="component" value="Chromosome"/>
</dbReference>
<name>A0A6M4H8Y1_9PROT</name>
<proteinExistence type="predicted"/>
<keyword evidence="1" id="KW-0732">Signal</keyword>
<evidence type="ECO:0008006" key="4">
    <source>
        <dbReference type="Google" id="ProtNLM"/>
    </source>
</evidence>
<evidence type="ECO:0000313" key="2">
    <source>
        <dbReference type="EMBL" id="QJR15183.1"/>
    </source>
</evidence>
<dbReference type="AlphaFoldDB" id="A0A6M4H8Y1"/>
<accession>A0A6M4H8Y1</accession>
<dbReference type="Pfam" id="PF17164">
    <property type="entry name" value="DUF5122"/>
    <property type="match status" value="3"/>
</dbReference>
<feature type="signal peptide" evidence="1">
    <location>
        <begin position="1"/>
        <end position="25"/>
    </location>
</feature>
<dbReference type="EMBL" id="CP053073">
    <property type="protein sequence ID" value="QJR15183.1"/>
    <property type="molecule type" value="Genomic_DNA"/>
</dbReference>
<dbReference type="InterPro" id="IPR011044">
    <property type="entry name" value="Quino_amine_DH_bsu"/>
</dbReference>